<keyword evidence="9" id="KW-1133">Transmembrane helix</keyword>
<dbReference type="CDD" id="cd00082">
    <property type="entry name" value="HisKA"/>
    <property type="match status" value="1"/>
</dbReference>
<feature type="domain" description="HAMP" evidence="11">
    <location>
        <begin position="195"/>
        <end position="247"/>
    </location>
</feature>
<evidence type="ECO:0000256" key="2">
    <source>
        <dbReference type="ARBA" id="ARBA00004370"/>
    </source>
</evidence>
<dbReference type="InterPro" id="IPR050351">
    <property type="entry name" value="BphY/WalK/GraS-like"/>
</dbReference>
<evidence type="ECO:0000256" key="6">
    <source>
        <dbReference type="ARBA" id="ARBA00022777"/>
    </source>
</evidence>
<dbReference type="PROSITE" id="PS50109">
    <property type="entry name" value="HIS_KIN"/>
    <property type="match status" value="1"/>
</dbReference>
<reference evidence="12 13" key="1">
    <citation type="submission" date="2023-07" db="EMBL/GenBank/DDBJ databases">
        <title>The novel representative of Negativicutes class, Anaeroselena agilis gen. nov. sp. nov.</title>
        <authorList>
            <person name="Prokofeva M.I."/>
            <person name="Elcheninov A.G."/>
            <person name="Klyukina A."/>
            <person name="Kublanov I.V."/>
            <person name="Frolov E.N."/>
            <person name="Podosokorskaya O.A."/>
        </authorList>
    </citation>
    <scope>NUCLEOTIDE SEQUENCE [LARGE SCALE GENOMIC DNA]</scope>
    <source>
        <strain evidence="12 13">4137-cl</strain>
    </source>
</reference>
<dbReference type="InterPro" id="IPR003661">
    <property type="entry name" value="HisK_dim/P_dom"/>
</dbReference>
<comment type="catalytic activity">
    <reaction evidence="1">
        <text>ATP + protein L-histidine = ADP + protein N-phospho-L-histidine.</text>
        <dbReference type="EC" id="2.7.13.3"/>
    </reaction>
</comment>
<sequence length="492" mass="54512">MISIRTKLFLNISFLLVFFVLAAWCLSALFLEGFYTRNKKSALIDSALAIDALYRAGDKNIALELERIANQIGAGIIITDSDGYLKYSSFERLANRQVAAIPPRAGAMDKPPPPAITIIAREDIDGNSVLESQNDQGLNVRFMLLRRRLSGGDVLVIRLPLAAVTESAAYANRFMAFSGLLAILAGCTWAYFFARRFTVPLRDLSNVAASISRLDFSQWCHIDGDDEVGRLGKSVNNLSSQLSKAIAALNEKNRQLAADVEKERNLDKLRRSFVSNVSHELKTPISLILGYAEGLRENVVRDKADKEYYCAVIADEAEKMAKLVNGLLDLSQIESGYFRLERTDFDLSLLLDEIALKYRAILYEKDITLRIERPSSLMVNGDILRIEQVITNMLNNAITHAAGARLVKITAEAAGDRARVNVYNTGGHIPQESLGDLWQSFYKADKARTRELGGHGLGLSIVRAIQELHGNAYGVENVAGGVRFWFALYKAS</sequence>
<comment type="caution">
    <text evidence="12">The sequence shown here is derived from an EMBL/GenBank/DDBJ whole genome shotgun (WGS) entry which is preliminary data.</text>
</comment>
<evidence type="ECO:0000313" key="13">
    <source>
        <dbReference type="Proteomes" id="UP001254848"/>
    </source>
</evidence>
<dbReference type="InterPro" id="IPR036097">
    <property type="entry name" value="HisK_dim/P_sf"/>
</dbReference>
<keyword evidence="8" id="KW-0175">Coiled coil</keyword>
<keyword evidence="5" id="KW-0808">Transferase</keyword>
<dbReference type="InterPro" id="IPR003594">
    <property type="entry name" value="HATPase_dom"/>
</dbReference>
<dbReference type="Proteomes" id="UP001254848">
    <property type="component" value="Unassembled WGS sequence"/>
</dbReference>
<dbReference type="SMART" id="SM00388">
    <property type="entry name" value="HisKA"/>
    <property type="match status" value="1"/>
</dbReference>
<feature type="domain" description="Histidine kinase" evidence="10">
    <location>
        <begin position="276"/>
        <end position="492"/>
    </location>
</feature>
<dbReference type="RefSeq" id="WP_413781035.1">
    <property type="nucleotide sequence ID" value="NZ_JAUOZS010000001.1"/>
</dbReference>
<evidence type="ECO:0000256" key="5">
    <source>
        <dbReference type="ARBA" id="ARBA00022679"/>
    </source>
</evidence>
<accession>A0ABU3P0H7</accession>
<evidence type="ECO:0000256" key="1">
    <source>
        <dbReference type="ARBA" id="ARBA00000085"/>
    </source>
</evidence>
<dbReference type="PANTHER" id="PTHR45453:SF3">
    <property type="entry name" value="HISTIDINE KINASE"/>
    <property type="match status" value="1"/>
</dbReference>
<dbReference type="InterPro" id="IPR005467">
    <property type="entry name" value="His_kinase_dom"/>
</dbReference>
<organism evidence="12 13">
    <name type="scientific">Anaeroselena agilis</name>
    <dbReference type="NCBI Taxonomy" id="3063788"/>
    <lineage>
        <taxon>Bacteria</taxon>
        <taxon>Bacillati</taxon>
        <taxon>Bacillota</taxon>
        <taxon>Negativicutes</taxon>
        <taxon>Acetonemataceae</taxon>
        <taxon>Anaeroselena</taxon>
    </lineage>
</organism>
<keyword evidence="4" id="KW-0597">Phosphoprotein</keyword>
<evidence type="ECO:0000256" key="7">
    <source>
        <dbReference type="ARBA" id="ARBA00023012"/>
    </source>
</evidence>
<dbReference type="InterPro" id="IPR004358">
    <property type="entry name" value="Sig_transdc_His_kin-like_C"/>
</dbReference>
<dbReference type="Gene3D" id="3.30.565.10">
    <property type="entry name" value="Histidine kinase-like ATPase, C-terminal domain"/>
    <property type="match status" value="1"/>
</dbReference>
<evidence type="ECO:0000313" key="12">
    <source>
        <dbReference type="EMBL" id="MDT8902554.1"/>
    </source>
</evidence>
<dbReference type="Pfam" id="PF00672">
    <property type="entry name" value="HAMP"/>
    <property type="match status" value="1"/>
</dbReference>
<keyword evidence="7" id="KW-0902">Two-component regulatory system</keyword>
<protein>
    <recommendedName>
        <fullName evidence="3">histidine kinase</fullName>
        <ecNumber evidence="3">2.7.13.3</ecNumber>
    </recommendedName>
</protein>
<dbReference type="SUPFAM" id="SSF158472">
    <property type="entry name" value="HAMP domain-like"/>
    <property type="match status" value="1"/>
</dbReference>
<dbReference type="PRINTS" id="PR00344">
    <property type="entry name" value="BCTRLSENSOR"/>
</dbReference>
<dbReference type="InterPro" id="IPR036890">
    <property type="entry name" value="HATPase_C_sf"/>
</dbReference>
<evidence type="ECO:0000256" key="9">
    <source>
        <dbReference type="SAM" id="Phobius"/>
    </source>
</evidence>
<comment type="subcellular location">
    <subcellularLocation>
        <location evidence="2">Membrane</location>
    </subcellularLocation>
</comment>
<feature type="coiled-coil region" evidence="8">
    <location>
        <begin position="235"/>
        <end position="266"/>
    </location>
</feature>
<proteinExistence type="predicted"/>
<dbReference type="Gene3D" id="1.10.287.130">
    <property type="match status" value="1"/>
</dbReference>
<keyword evidence="9" id="KW-0472">Membrane</keyword>
<dbReference type="SUPFAM" id="SSF47384">
    <property type="entry name" value="Homodimeric domain of signal transducing histidine kinase"/>
    <property type="match status" value="1"/>
</dbReference>
<dbReference type="Pfam" id="PF02518">
    <property type="entry name" value="HATPase_c"/>
    <property type="match status" value="1"/>
</dbReference>
<keyword evidence="13" id="KW-1185">Reference proteome</keyword>
<dbReference type="Pfam" id="PF00512">
    <property type="entry name" value="HisKA"/>
    <property type="match status" value="1"/>
</dbReference>
<evidence type="ECO:0000259" key="11">
    <source>
        <dbReference type="PROSITE" id="PS50885"/>
    </source>
</evidence>
<dbReference type="GO" id="GO:0016301">
    <property type="term" value="F:kinase activity"/>
    <property type="evidence" value="ECO:0007669"/>
    <property type="project" value="UniProtKB-KW"/>
</dbReference>
<name>A0ABU3P0H7_9FIRM</name>
<dbReference type="SUPFAM" id="SSF55874">
    <property type="entry name" value="ATPase domain of HSP90 chaperone/DNA topoisomerase II/histidine kinase"/>
    <property type="match status" value="1"/>
</dbReference>
<dbReference type="CDD" id="cd06225">
    <property type="entry name" value="HAMP"/>
    <property type="match status" value="1"/>
</dbReference>
<dbReference type="InterPro" id="IPR003660">
    <property type="entry name" value="HAMP_dom"/>
</dbReference>
<keyword evidence="6 12" id="KW-0418">Kinase</keyword>
<gene>
    <name evidence="12" type="ORF">Q4T40_14995</name>
</gene>
<evidence type="ECO:0000259" key="10">
    <source>
        <dbReference type="PROSITE" id="PS50109"/>
    </source>
</evidence>
<dbReference type="PROSITE" id="PS50885">
    <property type="entry name" value="HAMP"/>
    <property type="match status" value="1"/>
</dbReference>
<dbReference type="EMBL" id="JAUOZS010000001">
    <property type="protein sequence ID" value="MDT8902554.1"/>
    <property type="molecule type" value="Genomic_DNA"/>
</dbReference>
<keyword evidence="9" id="KW-0812">Transmembrane</keyword>
<feature type="transmembrane region" description="Helical" evidence="9">
    <location>
        <begin position="12"/>
        <end position="31"/>
    </location>
</feature>
<dbReference type="SMART" id="SM00387">
    <property type="entry name" value="HATPase_c"/>
    <property type="match status" value="1"/>
</dbReference>
<dbReference type="Gene3D" id="6.10.340.10">
    <property type="match status" value="1"/>
</dbReference>
<evidence type="ECO:0000256" key="8">
    <source>
        <dbReference type="SAM" id="Coils"/>
    </source>
</evidence>
<dbReference type="PANTHER" id="PTHR45453">
    <property type="entry name" value="PHOSPHATE REGULON SENSOR PROTEIN PHOR"/>
    <property type="match status" value="1"/>
</dbReference>
<dbReference type="SMART" id="SM00304">
    <property type="entry name" value="HAMP"/>
    <property type="match status" value="1"/>
</dbReference>
<evidence type="ECO:0000256" key="3">
    <source>
        <dbReference type="ARBA" id="ARBA00012438"/>
    </source>
</evidence>
<evidence type="ECO:0000256" key="4">
    <source>
        <dbReference type="ARBA" id="ARBA00022553"/>
    </source>
</evidence>
<feature type="transmembrane region" description="Helical" evidence="9">
    <location>
        <begin position="176"/>
        <end position="194"/>
    </location>
</feature>
<dbReference type="EC" id="2.7.13.3" evidence="3"/>